<proteinExistence type="predicted"/>
<dbReference type="AlphaFoldDB" id="A0A2T4AZD9"/>
<organism evidence="2 3">
    <name type="scientific">Trichoderma citrinoviride</name>
    <dbReference type="NCBI Taxonomy" id="58853"/>
    <lineage>
        <taxon>Eukaryota</taxon>
        <taxon>Fungi</taxon>
        <taxon>Dikarya</taxon>
        <taxon>Ascomycota</taxon>
        <taxon>Pezizomycotina</taxon>
        <taxon>Sordariomycetes</taxon>
        <taxon>Hypocreomycetidae</taxon>
        <taxon>Hypocreales</taxon>
        <taxon>Hypocreaceae</taxon>
        <taxon>Trichoderma</taxon>
    </lineage>
</organism>
<dbReference type="Proteomes" id="UP000241546">
    <property type="component" value="Unassembled WGS sequence"/>
</dbReference>
<keyword evidence="3" id="KW-1185">Reference proteome</keyword>
<evidence type="ECO:0000256" key="1">
    <source>
        <dbReference type="SAM" id="MobiDB-lite"/>
    </source>
</evidence>
<name>A0A2T4AZD9_9HYPO</name>
<gene>
    <name evidence="2" type="ORF">BBK36DRAFT_1096613</name>
</gene>
<dbReference type="GeneID" id="36597212"/>
<evidence type="ECO:0000313" key="2">
    <source>
        <dbReference type="EMBL" id="PTB62435.1"/>
    </source>
</evidence>
<reference evidence="3" key="1">
    <citation type="submission" date="2016-07" db="EMBL/GenBank/DDBJ databases">
        <title>Multiple horizontal gene transfer events from other fungi enriched the ability of initially mycotrophic Trichoderma (Ascomycota) to feed on dead plant biomass.</title>
        <authorList>
            <consortium name="DOE Joint Genome Institute"/>
            <person name="Atanasova L."/>
            <person name="Chenthamara K."/>
            <person name="Zhang J."/>
            <person name="Grujic M."/>
            <person name="Henrissat B."/>
            <person name="Kuo A."/>
            <person name="Aerts A."/>
            <person name="Salamov A."/>
            <person name="Lipzen A."/>
            <person name="Labutti K."/>
            <person name="Barry K."/>
            <person name="Miao Y."/>
            <person name="Rahimi M.J."/>
            <person name="Shen Q."/>
            <person name="Grigoriev I.V."/>
            <person name="Kubicek C.P."/>
            <person name="Druzhinina I.S."/>
        </authorList>
    </citation>
    <scope>NUCLEOTIDE SEQUENCE [LARGE SCALE GENOMIC DNA]</scope>
    <source>
        <strain evidence="3">TUCIM 6016</strain>
    </source>
</reference>
<sequence length="178" mass="18662">QDRSHSFVCAFCRQKLAVNAGLQHERTLSISSASPRPLTALRELGKARSAALSCQARSLSRTACLSNSANNEGPPRAGGFPGAFSSAGAGGWGTFAKAETSSDALAATDGLLPHERQARQRSAAAEAAQTNKSNEPKQNTGGQRSNPLQASKSRSILADVFKTSREPRAPPTPDSWTS</sequence>
<accession>A0A2T4AZD9</accession>
<feature type="non-terminal residue" evidence="2">
    <location>
        <position position="1"/>
    </location>
</feature>
<feature type="non-terminal residue" evidence="2">
    <location>
        <position position="178"/>
    </location>
</feature>
<dbReference type="OrthoDB" id="10526832at2759"/>
<protein>
    <submittedName>
        <fullName evidence="2">Uncharacterized protein</fullName>
    </submittedName>
</protein>
<feature type="compositionally biased region" description="Low complexity" evidence="1">
    <location>
        <begin position="120"/>
        <end position="129"/>
    </location>
</feature>
<evidence type="ECO:0000313" key="3">
    <source>
        <dbReference type="Proteomes" id="UP000241546"/>
    </source>
</evidence>
<feature type="compositionally biased region" description="Polar residues" evidence="1">
    <location>
        <begin position="130"/>
        <end position="154"/>
    </location>
</feature>
<feature type="compositionally biased region" description="Pro residues" evidence="1">
    <location>
        <begin position="169"/>
        <end position="178"/>
    </location>
</feature>
<dbReference type="RefSeq" id="XP_024745755.1">
    <property type="nucleotide sequence ID" value="XM_024889093.1"/>
</dbReference>
<feature type="region of interest" description="Disordered" evidence="1">
    <location>
        <begin position="116"/>
        <end position="178"/>
    </location>
</feature>
<dbReference type="EMBL" id="KZ680223">
    <property type="protein sequence ID" value="PTB62435.1"/>
    <property type="molecule type" value="Genomic_DNA"/>
</dbReference>